<accession>A0A165BEN7</accession>
<protein>
    <recommendedName>
        <fullName evidence="3">Coenzyme Q-binding protein COQ10 START domain-containing protein</fullName>
    </recommendedName>
</protein>
<dbReference type="Gene3D" id="3.30.530.20">
    <property type="match status" value="1"/>
</dbReference>
<evidence type="ECO:0000313" key="1">
    <source>
        <dbReference type="EMBL" id="KZT00890.1"/>
    </source>
</evidence>
<dbReference type="InterPro" id="IPR023393">
    <property type="entry name" value="START-like_dom_sf"/>
</dbReference>
<dbReference type="AlphaFoldDB" id="A0A165BEN7"/>
<keyword evidence="2" id="KW-1185">Reference proteome</keyword>
<dbReference type="InParanoid" id="A0A165BEN7"/>
<dbReference type="InterPro" id="IPR019587">
    <property type="entry name" value="Polyketide_cyclase/dehydratase"/>
</dbReference>
<organism evidence="1 2">
    <name type="scientific">Laetiporus sulphureus 93-53</name>
    <dbReference type="NCBI Taxonomy" id="1314785"/>
    <lineage>
        <taxon>Eukaryota</taxon>
        <taxon>Fungi</taxon>
        <taxon>Dikarya</taxon>
        <taxon>Basidiomycota</taxon>
        <taxon>Agaricomycotina</taxon>
        <taxon>Agaricomycetes</taxon>
        <taxon>Polyporales</taxon>
        <taxon>Laetiporus</taxon>
    </lineage>
</organism>
<dbReference type="PANTHER" id="PTHR36166">
    <property type="entry name" value="CHROMOSOME 9, WHOLE GENOME SHOTGUN SEQUENCE"/>
    <property type="match status" value="1"/>
</dbReference>
<dbReference type="PANTHER" id="PTHR36166:SF1">
    <property type="entry name" value="SRPBCC DOMAIN-CONTAINING PROTEIN"/>
    <property type="match status" value="1"/>
</dbReference>
<dbReference type="EMBL" id="KV427674">
    <property type="protein sequence ID" value="KZT00890.1"/>
    <property type="molecule type" value="Genomic_DNA"/>
</dbReference>
<evidence type="ECO:0000313" key="2">
    <source>
        <dbReference type="Proteomes" id="UP000076871"/>
    </source>
</evidence>
<gene>
    <name evidence="1" type="ORF">LAESUDRAFT_687453</name>
</gene>
<dbReference type="Pfam" id="PF10604">
    <property type="entry name" value="Polyketide_cyc2"/>
    <property type="match status" value="1"/>
</dbReference>
<dbReference type="GeneID" id="63822983"/>
<sequence length="174" mass="19487">MSNLPPPSLDGVLTVSASSVINAPLSGLWEILLDFPSYHEWNTFVHVQKVVDASGNPLPDQTPREGQYILMEVYIPPTPDMNRSPTSRPLEMIIAIDHETHRLAWKNLMPQWFLRAVRWQALSVIEGGKTLYETREVMSGPGAYLVRMLMSSGLQKGFEAVAEGLKKKAEEVQT</sequence>
<proteinExistence type="predicted"/>
<dbReference type="OrthoDB" id="509124at2759"/>
<dbReference type="SUPFAM" id="SSF55961">
    <property type="entry name" value="Bet v1-like"/>
    <property type="match status" value="1"/>
</dbReference>
<name>A0A165BEN7_9APHY</name>
<evidence type="ECO:0008006" key="3">
    <source>
        <dbReference type="Google" id="ProtNLM"/>
    </source>
</evidence>
<dbReference type="RefSeq" id="XP_040758630.1">
    <property type="nucleotide sequence ID" value="XM_040905954.1"/>
</dbReference>
<reference evidence="1 2" key="1">
    <citation type="journal article" date="2016" name="Mol. Biol. Evol.">
        <title>Comparative Genomics of Early-Diverging Mushroom-Forming Fungi Provides Insights into the Origins of Lignocellulose Decay Capabilities.</title>
        <authorList>
            <person name="Nagy L.G."/>
            <person name="Riley R."/>
            <person name="Tritt A."/>
            <person name="Adam C."/>
            <person name="Daum C."/>
            <person name="Floudas D."/>
            <person name="Sun H."/>
            <person name="Yadav J.S."/>
            <person name="Pangilinan J."/>
            <person name="Larsson K.H."/>
            <person name="Matsuura K."/>
            <person name="Barry K."/>
            <person name="Labutti K."/>
            <person name="Kuo R."/>
            <person name="Ohm R.A."/>
            <person name="Bhattacharya S.S."/>
            <person name="Shirouzu T."/>
            <person name="Yoshinaga Y."/>
            <person name="Martin F.M."/>
            <person name="Grigoriev I.V."/>
            <person name="Hibbett D.S."/>
        </authorList>
    </citation>
    <scope>NUCLEOTIDE SEQUENCE [LARGE SCALE GENOMIC DNA]</scope>
    <source>
        <strain evidence="1 2">93-53</strain>
    </source>
</reference>
<dbReference type="Proteomes" id="UP000076871">
    <property type="component" value="Unassembled WGS sequence"/>
</dbReference>
<dbReference type="CDD" id="cd07822">
    <property type="entry name" value="SRPBCC_4"/>
    <property type="match status" value="1"/>
</dbReference>